<dbReference type="AlphaFoldDB" id="A0A1G6MIY4"/>
<dbReference type="GO" id="GO:0016491">
    <property type="term" value="F:oxidoreductase activity"/>
    <property type="evidence" value="ECO:0007669"/>
    <property type="project" value="InterPro"/>
</dbReference>
<keyword evidence="6" id="KW-1185">Reference proteome</keyword>
<dbReference type="InterPro" id="IPR011706">
    <property type="entry name" value="Cu-oxidase_C"/>
</dbReference>
<organism evidence="5 6">
    <name type="scientific">Shouchella lonarensis</name>
    <dbReference type="NCBI Taxonomy" id="1464122"/>
    <lineage>
        <taxon>Bacteria</taxon>
        <taxon>Bacillati</taxon>
        <taxon>Bacillota</taxon>
        <taxon>Bacilli</taxon>
        <taxon>Bacillales</taxon>
        <taxon>Bacillaceae</taxon>
        <taxon>Shouchella</taxon>
    </lineage>
</organism>
<evidence type="ECO:0000259" key="3">
    <source>
        <dbReference type="Pfam" id="PF07731"/>
    </source>
</evidence>
<feature type="domain" description="Plastocyanin-like" evidence="2">
    <location>
        <begin position="237"/>
        <end position="311"/>
    </location>
</feature>
<keyword evidence="5" id="KW-0946">Virion</keyword>
<evidence type="ECO:0000259" key="4">
    <source>
        <dbReference type="Pfam" id="PF07732"/>
    </source>
</evidence>
<dbReference type="FunFam" id="2.60.40.420:FF:000087">
    <property type="entry name" value="Spore coat protein A"/>
    <property type="match status" value="1"/>
</dbReference>
<dbReference type="InterPro" id="IPR045087">
    <property type="entry name" value="Cu-oxidase_fam"/>
</dbReference>
<dbReference type="PANTHER" id="PTHR48267:SF1">
    <property type="entry name" value="BILIRUBIN OXIDASE"/>
    <property type="match status" value="1"/>
</dbReference>
<dbReference type="CDD" id="cd13868">
    <property type="entry name" value="CuRO_2_CotA_like"/>
    <property type="match status" value="1"/>
</dbReference>
<evidence type="ECO:0000256" key="1">
    <source>
        <dbReference type="ARBA" id="ARBA00010609"/>
    </source>
</evidence>
<evidence type="ECO:0000313" key="6">
    <source>
        <dbReference type="Proteomes" id="UP000242662"/>
    </source>
</evidence>
<dbReference type="CDD" id="cd13844">
    <property type="entry name" value="CuRO_1_BOD_CotA_like"/>
    <property type="match status" value="1"/>
</dbReference>
<dbReference type="EMBL" id="FMYM01000010">
    <property type="protein sequence ID" value="SDC55483.1"/>
    <property type="molecule type" value="Genomic_DNA"/>
</dbReference>
<proteinExistence type="inferred from homology"/>
<keyword evidence="5" id="KW-0167">Capsid protein</keyword>
<dbReference type="GO" id="GO:0005507">
    <property type="term" value="F:copper ion binding"/>
    <property type="evidence" value="ECO:0007669"/>
    <property type="project" value="InterPro"/>
</dbReference>
<dbReference type="Gene3D" id="2.60.40.420">
    <property type="entry name" value="Cupredoxins - blue copper proteins"/>
    <property type="match status" value="3"/>
</dbReference>
<feature type="domain" description="Plastocyanin-like" evidence="4">
    <location>
        <begin position="100"/>
        <end position="175"/>
    </location>
</feature>
<dbReference type="CDD" id="cd13891">
    <property type="entry name" value="CuRO_3_CotA_like"/>
    <property type="match status" value="1"/>
</dbReference>
<evidence type="ECO:0000313" key="5">
    <source>
        <dbReference type="EMBL" id="SDC55483.1"/>
    </source>
</evidence>
<accession>A0A1G6MIY4</accession>
<dbReference type="InterPro" id="IPR001117">
    <property type="entry name" value="Cu-oxidase_2nd"/>
</dbReference>
<feature type="domain" description="Plastocyanin-like" evidence="4">
    <location>
        <begin position="45"/>
        <end position="92"/>
    </location>
</feature>
<dbReference type="Pfam" id="PF07732">
    <property type="entry name" value="Cu-oxidase_3"/>
    <property type="match status" value="2"/>
</dbReference>
<evidence type="ECO:0000259" key="2">
    <source>
        <dbReference type="Pfam" id="PF00394"/>
    </source>
</evidence>
<dbReference type="SUPFAM" id="SSF49503">
    <property type="entry name" value="Cupredoxins"/>
    <property type="match status" value="3"/>
</dbReference>
<protein>
    <submittedName>
        <fullName evidence="5">Spore coat protein A</fullName>
    </submittedName>
</protein>
<dbReference type="RefSeq" id="WP_090776339.1">
    <property type="nucleotide sequence ID" value="NZ_FMYM01000010.1"/>
</dbReference>
<dbReference type="Pfam" id="PF07731">
    <property type="entry name" value="Cu-oxidase_2"/>
    <property type="match status" value="1"/>
</dbReference>
<dbReference type="STRING" id="1464122.SAMN05421737_11041"/>
<gene>
    <name evidence="5" type="ORF">SAMN05421737_11041</name>
</gene>
<dbReference type="InterPro" id="IPR011707">
    <property type="entry name" value="Cu-oxidase-like_N"/>
</dbReference>
<feature type="domain" description="Plastocyanin-like" evidence="3">
    <location>
        <begin position="386"/>
        <end position="509"/>
    </location>
</feature>
<dbReference type="OrthoDB" id="9757546at2"/>
<dbReference type="InterPro" id="IPR008972">
    <property type="entry name" value="Cupredoxin"/>
</dbReference>
<sequence>MPLTPFTDECPTLPCIQPIRKSKHGTYYDMPMIECKHTFHRNLPPATVWGYHGMYLGPTIEVERGEPVYVKWANHLPKKHFLPVDFTVHGAHKDVPEVRTVTHLHGARVKPHSDGYPDAWFTSGFMEVGPLFERKVYHYENDMPACTLWYHDHAIGITRLNVYAGLAGFYLIHDQLEHKLPLPSGPFDIPLVIQDKSFNTDGSLYYPHQREKPVPELTTSIVGEFFGDTNVVNGKVWPYMQVEPRKYRFRLLNAANSRFYTLSLDLGQPFYLIATDGALTPAPVCLQKITLSPAERVEVIIDFTGMEQAHIILKNEAPAPYPGGPTPDPNTTGIVMAFHVTQPLSAPDTSMIPQKLRPIKPLNPTTAAKERYLTLDHLTDEYGRPIMLLNKSHWDDAITETPQLGTTEIWSFINLTDNSHAMHVHLIDFLILDRRPFDITAYEKDGTLHYTGPPRPPEREECGWKDTVRTDPGEVTRVIMHFIPYIGLYVWHCHMLEHEDYEMMRPFVVIK</sequence>
<dbReference type="Pfam" id="PF00394">
    <property type="entry name" value="Cu-oxidase"/>
    <property type="match status" value="1"/>
</dbReference>
<dbReference type="PANTHER" id="PTHR48267">
    <property type="entry name" value="CUPREDOXIN SUPERFAMILY PROTEIN"/>
    <property type="match status" value="1"/>
</dbReference>
<dbReference type="Proteomes" id="UP000242662">
    <property type="component" value="Unassembled WGS sequence"/>
</dbReference>
<name>A0A1G6MIY4_9BACI</name>
<comment type="similarity">
    <text evidence="1">Belongs to the multicopper oxidase family.</text>
</comment>
<reference evidence="6" key="1">
    <citation type="submission" date="2016-09" db="EMBL/GenBank/DDBJ databases">
        <authorList>
            <person name="Varghese N."/>
            <person name="Submissions S."/>
        </authorList>
    </citation>
    <scope>NUCLEOTIDE SEQUENCE [LARGE SCALE GENOMIC DNA]</scope>
    <source>
        <strain evidence="6">25nlg</strain>
    </source>
</reference>